<evidence type="ECO:0000256" key="1">
    <source>
        <dbReference type="ARBA" id="ARBA00004229"/>
    </source>
</evidence>
<dbReference type="PROSITE" id="PS51085">
    <property type="entry name" value="2FE2S_FER_2"/>
    <property type="match status" value="1"/>
</dbReference>
<keyword evidence="3 9" id="KW-0813">Transport</keyword>
<keyword evidence="9" id="KW-0150">Chloroplast</keyword>
<protein>
    <recommendedName>
        <fullName evidence="9">Ferredoxin</fullName>
    </recommendedName>
</protein>
<dbReference type="EMBL" id="JADFTS010000006">
    <property type="protein sequence ID" value="KAF9601174.1"/>
    <property type="molecule type" value="Genomic_DNA"/>
</dbReference>
<comment type="function">
    <text evidence="9">Ferredoxins are iron-sulfur proteins that transfer electrons in a wide variety of metabolic reactions.</text>
</comment>
<evidence type="ECO:0000313" key="11">
    <source>
        <dbReference type="EMBL" id="KAF9601174.1"/>
    </source>
</evidence>
<dbReference type="PANTHER" id="PTHR43112">
    <property type="entry name" value="FERREDOXIN"/>
    <property type="match status" value="1"/>
</dbReference>
<dbReference type="Gene3D" id="3.10.20.30">
    <property type="match status" value="1"/>
</dbReference>
<keyword evidence="5 9" id="KW-0479">Metal-binding</keyword>
<comment type="subcellular location">
    <subcellularLocation>
        <location evidence="1 9">Plastid</location>
        <location evidence="1 9">Chloroplast</location>
    </subcellularLocation>
</comment>
<dbReference type="SUPFAM" id="SSF54292">
    <property type="entry name" value="2Fe-2S ferredoxin-like"/>
    <property type="match status" value="1"/>
</dbReference>
<dbReference type="GO" id="GO:0009055">
    <property type="term" value="F:electron transfer activity"/>
    <property type="evidence" value="ECO:0007669"/>
    <property type="project" value="InterPro"/>
</dbReference>
<keyword evidence="6 9" id="KW-0249">Electron transport</keyword>
<dbReference type="InterPro" id="IPR001041">
    <property type="entry name" value="2Fe-2S_ferredoxin-type"/>
</dbReference>
<reference evidence="11 12" key="1">
    <citation type="submission" date="2020-10" db="EMBL/GenBank/DDBJ databases">
        <title>The Coptis chinensis genome and diversification of protoberbering-type alkaloids.</title>
        <authorList>
            <person name="Wang B."/>
            <person name="Shu S."/>
            <person name="Song C."/>
            <person name="Liu Y."/>
        </authorList>
    </citation>
    <scope>NUCLEOTIDE SEQUENCE [LARGE SCALE GENOMIC DNA]</scope>
    <source>
        <strain evidence="11">HL-2020</strain>
        <tissue evidence="11">Leaf</tissue>
    </source>
</reference>
<dbReference type="InterPro" id="IPR010241">
    <property type="entry name" value="Fd_pln"/>
</dbReference>
<sequence>MSTVSLSSACMIKSGGQNRIAGALVKRPSSLGSIKSVSKGFGLKTTSFRVSAMAVYKVKLIGPHGEENEFEAPDDCYILDSAENAGLELPYSCRAGACSTCAGQMVKGAVDQSDGSFLDDNQMEKGSIGEGARSPPFSLVSGMEIDRELCHSWLVTQYVSPGSYQSTPSGRSFSLIVPYTSSHKPISLCRAVLLKLLVVLLIYYRRHHGWRKTSKVAFGRSESTPIRTFGRAKSESASNIEGPVSDGIPSNQIKLVNITLVFPLTRWSAEVLSVLEWALKQTFMVQDPSIETSLPEAKGSWELY</sequence>
<dbReference type="Pfam" id="PF00111">
    <property type="entry name" value="Fer2"/>
    <property type="match status" value="1"/>
</dbReference>
<keyword evidence="12" id="KW-1185">Reference proteome</keyword>
<dbReference type="GO" id="GO:0046872">
    <property type="term" value="F:metal ion binding"/>
    <property type="evidence" value="ECO:0007669"/>
    <property type="project" value="UniProtKB-KW"/>
</dbReference>
<gene>
    <name evidence="11" type="ORF">IFM89_017122</name>
</gene>
<dbReference type="GO" id="GO:0051537">
    <property type="term" value="F:2 iron, 2 sulfur cluster binding"/>
    <property type="evidence" value="ECO:0007669"/>
    <property type="project" value="UniProtKB-KW"/>
</dbReference>
<dbReference type="OrthoDB" id="1885901at2759"/>
<keyword evidence="7 9" id="KW-0408">Iron</keyword>
<evidence type="ECO:0000256" key="8">
    <source>
        <dbReference type="ARBA" id="ARBA00023014"/>
    </source>
</evidence>
<name>A0A835HMN5_9MAGN</name>
<dbReference type="AlphaFoldDB" id="A0A835HMN5"/>
<keyword evidence="9" id="KW-0934">Plastid</keyword>
<dbReference type="GO" id="GO:0009507">
    <property type="term" value="C:chloroplast"/>
    <property type="evidence" value="ECO:0007669"/>
    <property type="project" value="UniProtKB-SubCell"/>
</dbReference>
<accession>A0A835HMN5</accession>
<keyword evidence="8 9" id="KW-0411">Iron-sulfur</keyword>
<evidence type="ECO:0000256" key="5">
    <source>
        <dbReference type="ARBA" id="ARBA00022723"/>
    </source>
</evidence>
<dbReference type="InterPro" id="IPR012675">
    <property type="entry name" value="Beta-grasp_dom_sf"/>
</dbReference>
<dbReference type="InterPro" id="IPR036010">
    <property type="entry name" value="2Fe-2S_ferredoxin-like_sf"/>
</dbReference>
<comment type="cofactor">
    <cofactor evidence="9">
        <name>[2Fe-2S] cluster</name>
        <dbReference type="ChEBI" id="CHEBI:190135"/>
    </cofactor>
    <text evidence="9">Binds 1 [2Fe-2S] cluster.</text>
</comment>
<organism evidence="11 12">
    <name type="scientific">Coptis chinensis</name>
    <dbReference type="NCBI Taxonomy" id="261450"/>
    <lineage>
        <taxon>Eukaryota</taxon>
        <taxon>Viridiplantae</taxon>
        <taxon>Streptophyta</taxon>
        <taxon>Embryophyta</taxon>
        <taxon>Tracheophyta</taxon>
        <taxon>Spermatophyta</taxon>
        <taxon>Magnoliopsida</taxon>
        <taxon>Ranunculales</taxon>
        <taxon>Ranunculaceae</taxon>
        <taxon>Coptidoideae</taxon>
        <taxon>Coptis</taxon>
    </lineage>
</organism>
<evidence type="ECO:0000259" key="10">
    <source>
        <dbReference type="PROSITE" id="PS51085"/>
    </source>
</evidence>
<dbReference type="CDD" id="cd00207">
    <property type="entry name" value="fer2"/>
    <property type="match status" value="1"/>
</dbReference>
<proteinExistence type="inferred from homology"/>
<dbReference type="InterPro" id="IPR006058">
    <property type="entry name" value="2Fe2S_fd_BS"/>
</dbReference>
<evidence type="ECO:0000256" key="6">
    <source>
        <dbReference type="ARBA" id="ARBA00022982"/>
    </source>
</evidence>
<dbReference type="PANTHER" id="PTHR43112:SF30">
    <property type="entry name" value="FERREDOXIN-3, CHLOROPLASTIC"/>
    <property type="match status" value="1"/>
</dbReference>
<feature type="domain" description="2Fe-2S ferredoxin-type" evidence="10">
    <location>
        <begin position="56"/>
        <end position="151"/>
    </location>
</feature>
<evidence type="ECO:0000256" key="4">
    <source>
        <dbReference type="ARBA" id="ARBA00022714"/>
    </source>
</evidence>
<comment type="similarity">
    <text evidence="2 9">Belongs to the 2Fe2S plant-type ferredoxin family.</text>
</comment>
<comment type="caution">
    <text evidence="11">The sequence shown here is derived from an EMBL/GenBank/DDBJ whole genome shotgun (WGS) entry which is preliminary data.</text>
</comment>
<keyword evidence="4 9" id="KW-0001">2Fe-2S</keyword>
<evidence type="ECO:0000313" key="12">
    <source>
        <dbReference type="Proteomes" id="UP000631114"/>
    </source>
</evidence>
<dbReference type="PROSITE" id="PS00197">
    <property type="entry name" value="2FE2S_FER_1"/>
    <property type="match status" value="1"/>
</dbReference>
<evidence type="ECO:0000256" key="3">
    <source>
        <dbReference type="ARBA" id="ARBA00022448"/>
    </source>
</evidence>
<evidence type="ECO:0000256" key="7">
    <source>
        <dbReference type="ARBA" id="ARBA00023004"/>
    </source>
</evidence>
<dbReference type="GO" id="GO:0022900">
    <property type="term" value="P:electron transport chain"/>
    <property type="evidence" value="ECO:0007669"/>
    <property type="project" value="InterPro"/>
</dbReference>
<dbReference type="NCBIfam" id="TIGR02008">
    <property type="entry name" value="fdx_plant"/>
    <property type="match status" value="1"/>
</dbReference>
<evidence type="ECO:0000256" key="2">
    <source>
        <dbReference type="ARBA" id="ARBA00007874"/>
    </source>
</evidence>
<dbReference type="Proteomes" id="UP000631114">
    <property type="component" value="Unassembled WGS sequence"/>
</dbReference>
<evidence type="ECO:0000256" key="9">
    <source>
        <dbReference type="RuleBase" id="RU364001"/>
    </source>
</evidence>